<organism evidence="2">
    <name type="scientific">Oikopleura dioica</name>
    <name type="common">Tunicate</name>
    <dbReference type="NCBI Taxonomy" id="34765"/>
    <lineage>
        <taxon>Eukaryota</taxon>
        <taxon>Metazoa</taxon>
        <taxon>Chordata</taxon>
        <taxon>Tunicata</taxon>
        <taxon>Appendicularia</taxon>
        <taxon>Copelata</taxon>
        <taxon>Oikopleuridae</taxon>
        <taxon>Oikopleura</taxon>
    </lineage>
</organism>
<proteinExistence type="predicted"/>
<name>E4YH73_OIKDI</name>
<dbReference type="EMBL" id="FN654551">
    <property type="protein sequence ID" value="CBY34847.1"/>
    <property type="molecule type" value="Genomic_DNA"/>
</dbReference>
<dbReference type="Proteomes" id="UP000011014">
    <property type="component" value="Unassembled WGS sequence"/>
</dbReference>
<feature type="compositionally biased region" description="Low complexity" evidence="1">
    <location>
        <begin position="60"/>
        <end position="71"/>
    </location>
</feature>
<feature type="region of interest" description="Disordered" evidence="1">
    <location>
        <begin position="55"/>
        <end position="84"/>
    </location>
</feature>
<feature type="compositionally biased region" description="Polar residues" evidence="1">
    <location>
        <begin position="72"/>
        <end position="84"/>
    </location>
</feature>
<dbReference type="AlphaFoldDB" id="E4YH73"/>
<sequence>MLTFNNAFKPKEAETDKIDRIDMGNQVSNSEIWDAFNSQSVEDEFFNYEEPELNLPQAQTEQTTSKTLTTTSDNSGSFNLSSARNLVQRRPKILHKHNIKIRHDGE</sequence>
<evidence type="ECO:0000313" key="2">
    <source>
        <dbReference type="EMBL" id="CBY34847.1"/>
    </source>
</evidence>
<gene>
    <name evidence="2" type="ORF">GSOID_T00024884001</name>
</gene>
<reference evidence="2" key="1">
    <citation type="journal article" date="2010" name="Science">
        <title>Plasticity of animal genome architecture unmasked by rapid evolution of a pelagic tunicate.</title>
        <authorList>
            <person name="Denoeud F."/>
            <person name="Henriet S."/>
            <person name="Mungpakdee S."/>
            <person name="Aury J.M."/>
            <person name="Da Silva C."/>
            <person name="Brinkmann H."/>
            <person name="Mikhaleva J."/>
            <person name="Olsen L.C."/>
            <person name="Jubin C."/>
            <person name="Canestro C."/>
            <person name="Bouquet J.M."/>
            <person name="Danks G."/>
            <person name="Poulain J."/>
            <person name="Campsteijn C."/>
            <person name="Adamski M."/>
            <person name="Cross I."/>
            <person name="Yadetie F."/>
            <person name="Muffato M."/>
            <person name="Louis A."/>
            <person name="Butcher S."/>
            <person name="Tsagkogeorga G."/>
            <person name="Konrad A."/>
            <person name="Singh S."/>
            <person name="Jensen M.F."/>
            <person name="Cong E.H."/>
            <person name="Eikeseth-Otteraa H."/>
            <person name="Noel B."/>
            <person name="Anthouard V."/>
            <person name="Porcel B.M."/>
            <person name="Kachouri-Lafond R."/>
            <person name="Nishino A."/>
            <person name="Ugolini M."/>
            <person name="Chourrout P."/>
            <person name="Nishida H."/>
            <person name="Aasland R."/>
            <person name="Huzurbazar S."/>
            <person name="Westhof E."/>
            <person name="Delsuc F."/>
            <person name="Lehrach H."/>
            <person name="Reinhardt R."/>
            <person name="Weissenbach J."/>
            <person name="Roy S.W."/>
            <person name="Artiguenave F."/>
            <person name="Postlethwait J.H."/>
            <person name="Manak J.R."/>
            <person name="Thompson E.M."/>
            <person name="Jaillon O."/>
            <person name="Du Pasquier L."/>
            <person name="Boudinot P."/>
            <person name="Liberles D.A."/>
            <person name="Volff J.N."/>
            <person name="Philippe H."/>
            <person name="Lenhard B."/>
            <person name="Roest Crollius H."/>
            <person name="Wincker P."/>
            <person name="Chourrout D."/>
        </authorList>
    </citation>
    <scope>NUCLEOTIDE SEQUENCE [LARGE SCALE GENOMIC DNA]</scope>
</reference>
<accession>E4YH73</accession>
<protein>
    <submittedName>
        <fullName evidence="2">Uncharacterized protein</fullName>
    </submittedName>
</protein>
<evidence type="ECO:0000256" key="1">
    <source>
        <dbReference type="SAM" id="MobiDB-lite"/>
    </source>
</evidence>